<protein>
    <recommendedName>
        <fullName evidence="7">Major facilitator superfamily (MFS) profile domain-containing protein</fullName>
    </recommendedName>
</protein>
<feature type="transmembrane region" description="Helical" evidence="6">
    <location>
        <begin position="262"/>
        <end position="283"/>
    </location>
</feature>
<dbReference type="PANTHER" id="PTHR23501:SF191">
    <property type="entry name" value="VACUOLAR BASIC AMINO ACID TRANSPORTER 4"/>
    <property type="match status" value="1"/>
</dbReference>
<comment type="caution">
    <text evidence="8">The sequence shown here is derived from an EMBL/GenBank/DDBJ whole genome shotgun (WGS) entry which is preliminary data.</text>
</comment>
<evidence type="ECO:0000256" key="1">
    <source>
        <dbReference type="ARBA" id="ARBA00004429"/>
    </source>
</evidence>
<feature type="transmembrane region" description="Helical" evidence="6">
    <location>
        <begin position="220"/>
        <end position="242"/>
    </location>
</feature>
<evidence type="ECO:0000313" key="8">
    <source>
        <dbReference type="EMBL" id="GGO86805.1"/>
    </source>
</evidence>
<feature type="transmembrane region" description="Helical" evidence="6">
    <location>
        <begin position="170"/>
        <end position="191"/>
    </location>
</feature>
<evidence type="ECO:0000259" key="7">
    <source>
        <dbReference type="PROSITE" id="PS50850"/>
    </source>
</evidence>
<evidence type="ECO:0000256" key="2">
    <source>
        <dbReference type="ARBA" id="ARBA00022448"/>
    </source>
</evidence>
<accession>A0ABQ2N8L7</accession>
<feature type="transmembrane region" description="Helical" evidence="6">
    <location>
        <begin position="87"/>
        <end position="110"/>
    </location>
</feature>
<evidence type="ECO:0000313" key="9">
    <source>
        <dbReference type="Proteomes" id="UP000655410"/>
    </source>
</evidence>
<feature type="transmembrane region" description="Helical" evidence="6">
    <location>
        <begin position="547"/>
        <end position="567"/>
    </location>
</feature>
<feature type="transmembrane region" description="Helical" evidence="6">
    <location>
        <begin position="303"/>
        <end position="323"/>
    </location>
</feature>
<feature type="transmembrane region" description="Helical" evidence="6">
    <location>
        <begin position="373"/>
        <end position="395"/>
    </location>
</feature>
<keyword evidence="2" id="KW-0813">Transport</keyword>
<sequence>MTQPVTSPVAGARRPSALLTLAAVAVAFAAADTYVVVLALPEMMASFGIAITELQRAAPIVSGFLLGYVAMLPLIGRLADLRGRLPVLTLCLGIFAVGSFVTAFSVGFGPLVAGRFLQGVGGGGLVPATLALVADLYPPSRRAVPLGAVSAVQEIGSVVGPLFGAVVLALAFWQVIFVINVVVAVALLVGLRILAARGAAPAAEGTPAAGRGSALRHLDWLSLALLAVAVAADLLLVLRPPVVQRDLFWGQLFIPYAGGSDWTTPLGIAVVTALVALLLRCTFARRPLVEVRGWVGALRQADVTGALLLAVALGGVVLAFATADPAVQLFAPQGHWYLLGSALALLTLLVHLRRAENPLIRLDSLRARPAWGALLVSFLVGAALIAALVDIPIFARTTRYPDSQLMAALVLVRFLAALPVGAWLGGLATRRFGTAWVATTGLLAAACGFGLMAQWDGATLASVVVPTLALVLCGLGFGLALAPVTTALLGHTPADSHGVSAALAVVARMVGMLVGLSTLTAVGLHRFHVALEGGSSASAAALVQEQTVFTGAAACATLGAVLALVLLRDPHAPRRGGVQTRASSQAS</sequence>
<dbReference type="PROSITE" id="PS50850">
    <property type="entry name" value="MFS"/>
    <property type="match status" value="1"/>
</dbReference>
<evidence type="ECO:0000256" key="4">
    <source>
        <dbReference type="ARBA" id="ARBA00022989"/>
    </source>
</evidence>
<keyword evidence="5 6" id="KW-0472">Membrane</keyword>
<dbReference type="Gene3D" id="1.20.1250.20">
    <property type="entry name" value="MFS general substrate transporter like domains"/>
    <property type="match status" value="1"/>
</dbReference>
<feature type="transmembrane region" description="Helical" evidence="6">
    <location>
        <begin position="407"/>
        <end position="428"/>
    </location>
</feature>
<feature type="transmembrane region" description="Helical" evidence="6">
    <location>
        <begin position="335"/>
        <end position="352"/>
    </location>
</feature>
<feature type="domain" description="Major facilitator superfamily (MFS) profile" evidence="7">
    <location>
        <begin position="18"/>
        <end position="571"/>
    </location>
</feature>
<dbReference type="InterPro" id="IPR011701">
    <property type="entry name" value="MFS"/>
</dbReference>
<comment type="subcellular location">
    <subcellularLocation>
        <location evidence="1">Cell inner membrane</location>
        <topology evidence="1">Multi-pass membrane protein</topology>
    </subcellularLocation>
</comment>
<keyword evidence="4 6" id="KW-1133">Transmembrane helix</keyword>
<evidence type="ECO:0000256" key="3">
    <source>
        <dbReference type="ARBA" id="ARBA00022692"/>
    </source>
</evidence>
<feature type="transmembrane region" description="Helical" evidence="6">
    <location>
        <begin position="501"/>
        <end position="527"/>
    </location>
</feature>
<reference evidence="9" key="1">
    <citation type="journal article" date="2019" name="Int. J. Syst. Evol. Microbiol.">
        <title>The Global Catalogue of Microorganisms (GCM) 10K type strain sequencing project: providing services to taxonomists for standard genome sequencing and annotation.</title>
        <authorList>
            <consortium name="The Broad Institute Genomics Platform"/>
            <consortium name="The Broad Institute Genome Sequencing Center for Infectious Disease"/>
            <person name="Wu L."/>
            <person name="Ma J."/>
        </authorList>
    </citation>
    <scope>NUCLEOTIDE SEQUENCE [LARGE SCALE GENOMIC DNA]</scope>
    <source>
        <strain evidence="9">CGMCC 4.7371</strain>
    </source>
</reference>
<dbReference type="InterPro" id="IPR020846">
    <property type="entry name" value="MFS_dom"/>
</dbReference>
<feature type="transmembrane region" description="Helical" evidence="6">
    <location>
        <begin position="57"/>
        <end position="75"/>
    </location>
</feature>
<evidence type="ECO:0000256" key="6">
    <source>
        <dbReference type="SAM" id="Phobius"/>
    </source>
</evidence>
<dbReference type="EMBL" id="BMNI01000002">
    <property type="protein sequence ID" value="GGO86805.1"/>
    <property type="molecule type" value="Genomic_DNA"/>
</dbReference>
<dbReference type="PANTHER" id="PTHR23501">
    <property type="entry name" value="MAJOR FACILITATOR SUPERFAMILY"/>
    <property type="match status" value="1"/>
</dbReference>
<dbReference type="Gene3D" id="1.20.1720.10">
    <property type="entry name" value="Multidrug resistance protein D"/>
    <property type="match status" value="1"/>
</dbReference>
<dbReference type="InterPro" id="IPR036259">
    <property type="entry name" value="MFS_trans_sf"/>
</dbReference>
<gene>
    <name evidence="8" type="ORF">GCM10011584_09910</name>
</gene>
<dbReference type="RefSeq" id="WP_229662639.1">
    <property type="nucleotide sequence ID" value="NZ_BMNI01000002.1"/>
</dbReference>
<name>A0ABQ2N8L7_9ACTN</name>
<evidence type="ECO:0000256" key="5">
    <source>
        <dbReference type="ARBA" id="ARBA00023136"/>
    </source>
</evidence>
<dbReference type="Pfam" id="PF07690">
    <property type="entry name" value="MFS_1"/>
    <property type="match status" value="1"/>
</dbReference>
<dbReference type="Proteomes" id="UP000655410">
    <property type="component" value="Unassembled WGS sequence"/>
</dbReference>
<feature type="transmembrane region" description="Helical" evidence="6">
    <location>
        <begin position="435"/>
        <end position="455"/>
    </location>
</feature>
<keyword evidence="9" id="KW-1185">Reference proteome</keyword>
<feature type="transmembrane region" description="Helical" evidence="6">
    <location>
        <begin position="144"/>
        <end position="164"/>
    </location>
</feature>
<organism evidence="8 9">
    <name type="scientific">Nocardioides phosphati</name>
    <dbReference type="NCBI Taxonomy" id="1867775"/>
    <lineage>
        <taxon>Bacteria</taxon>
        <taxon>Bacillati</taxon>
        <taxon>Actinomycetota</taxon>
        <taxon>Actinomycetes</taxon>
        <taxon>Propionibacteriales</taxon>
        <taxon>Nocardioidaceae</taxon>
        <taxon>Nocardioides</taxon>
    </lineage>
</organism>
<dbReference type="SUPFAM" id="SSF103473">
    <property type="entry name" value="MFS general substrate transporter"/>
    <property type="match status" value="2"/>
</dbReference>
<feature type="transmembrane region" description="Helical" evidence="6">
    <location>
        <begin position="116"/>
        <end position="137"/>
    </location>
</feature>
<feature type="transmembrane region" description="Helical" evidence="6">
    <location>
        <begin position="467"/>
        <end position="489"/>
    </location>
</feature>
<keyword evidence="3 6" id="KW-0812">Transmembrane</keyword>
<proteinExistence type="predicted"/>